<dbReference type="PROSITE" id="PS50195">
    <property type="entry name" value="PX"/>
    <property type="match status" value="1"/>
</dbReference>
<feature type="compositionally biased region" description="Polar residues" evidence="2">
    <location>
        <begin position="423"/>
        <end position="437"/>
    </location>
</feature>
<dbReference type="Pfam" id="PF00787">
    <property type="entry name" value="PX"/>
    <property type="match status" value="1"/>
</dbReference>
<dbReference type="Proteomes" id="UP001165085">
    <property type="component" value="Unassembled WGS sequence"/>
</dbReference>
<dbReference type="PANTHER" id="PTHR10555:SF170">
    <property type="entry name" value="FI18122P1"/>
    <property type="match status" value="1"/>
</dbReference>
<protein>
    <recommendedName>
        <fullName evidence="3">PX domain-containing protein</fullName>
    </recommendedName>
</protein>
<keyword evidence="5" id="KW-1185">Reference proteome</keyword>
<proteinExistence type="predicted"/>
<dbReference type="EMBL" id="BRXY01000036">
    <property type="protein sequence ID" value="GMH55863.1"/>
    <property type="molecule type" value="Genomic_DNA"/>
</dbReference>
<dbReference type="PANTHER" id="PTHR10555">
    <property type="entry name" value="SORTING NEXIN"/>
    <property type="match status" value="1"/>
</dbReference>
<dbReference type="GO" id="GO:0035091">
    <property type="term" value="F:phosphatidylinositol binding"/>
    <property type="evidence" value="ECO:0007669"/>
    <property type="project" value="InterPro"/>
</dbReference>
<evidence type="ECO:0000313" key="5">
    <source>
        <dbReference type="Proteomes" id="UP001165085"/>
    </source>
</evidence>
<feature type="coiled-coil region" evidence="1">
    <location>
        <begin position="278"/>
        <end position="328"/>
    </location>
</feature>
<dbReference type="Gene3D" id="3.30.1520.10">
    <property type="entry name" value="Phox-like domain"/>
    <property type="match status" value="1"/>
</dbReference>
<gene>
    <name evidence="4" type="ORF">TrST_g2445</name>
</gene>
<sequence>MSEDHVSWLASQISISPVTLWVDSPEEQGSGFSKYVTYSLCQPNKSVRHRYSDFEKLQATLRLRYQTYGILVPSLPKKTVVMKGASFHFQRMRGLQLFCERVAASPYLRNDPAWLDFLEEGKAVVVEKNPMPEPHPMWMKAVESQETPPNGNEMIAKFKAESTKCDQQITAMISKTKALIASYNSLASSTTELAAASVSFSETETNEIDTLNAMSPQELADGAAASSVPNVLARISSMFSSQLSSYTTAPDALNLLLVESLEYESSQMLDFHSMSKHVEKLAGDNDRNEKNLNSLRNKNTAKMTEDKIQKHNEAIDAAEKLLESSKAHCDRYIRAMCTLTLPELITARRERVKTLALHLGAVVKSVSASVLSSADNFFVAMGSSGESAINSGSIVLEALSLPPLPEPAGVSGDGGGGAGVRVKSNSVQAERTSSHVNTDVPPPPGGVIEGQEV</sequence>
<evidence type="ECO:0000256" key="1">
    <source>
        <dbReference type="SAM" id="Coils"/>
    </source>
</evidence>
<accession>A0A9W7DUV7</accession>
<dbReference type="SUPFAM" id="SSF64268">
    <property type="entry name" value="PX domain"/>
    <property type="match status" value="1"/>
</dbReference>
<reference evidence="5" key="1">
    <citation type="journal article" date="2023" name="Commun. Biol.">
        <title>Genome analysis of Parmales, the sister group of diatoms, reveals the evolutionary specialization of diatoms from phago-mixotrophs to photoautotrophs.</title>
        <authorList>
            <person name="Ban H."/>
            <person name="Sato S."/>
            <person name="Yoshikawa S."/>
            <person name="Yamada K."/>
            <person name="Nakamura Y."/>
            <person name="Ichinomiya M."/>
            <person name="Sato N."/>
            <person name="Blanc-Mathieu R."/>
            <person name="Endo H."/>
            <person name="Kuwata A."/>
            <person name="Ogata H."/>
        </authorList>
    </citation>
    <scope>NUCLEOTIDE SEQUENCE [LARGE SCALE GENOMIC DNA]</scope>
    <source>
        <strain evidence="5">NIES 3701</strain>
    </source>
</reference>
<feature type="region of interest" description="Disordered" evidence="2">
    <location>
        <begin position="406"/>
        <end position="453"/>
    </location>
</feature>
<name>A0A9W7DUV7_9STRA</name>
<evidence type="ECO:0000259" key="3">
    <source>
        <dbReference type="PROSITE" id="PS50195"/>
    </source>
</evidence>
<evidence type="ECO:0000313" key="4">
    <source>
        <dbReference type="EMBL" id="GMH55863.1"/>
    </source>
</evidence>
<dbReference type="GO" id="GO:0005768">
    <property type="term" value="C:endosome"/>
    <property type="evidence" value="ECO:0007669"/>
    <property type="project" value="TreeGrafter"/>
</dbReference>
<dbReference type="SMART" id="SM00312">
    <property type="entry name" value="PX"/>
    <property type="match status" value="1"/>
</dbReference>
<dbReference type="AlphaFoldDB" id="A0A9W7DUV7"/>
<evidence type="ECO:0000256" key="2">
    <source>
        <dbReference type="SAM" id="MobiDB-lite"/>
    </source>
</evidence>
<dbReference type="CDD" id="cd06093">
    <property type="entry name" value="PX_domain"/>
    <property type="match status" value="1"/>
</dbReference>
<dbReference type="InterPro" id="IPR001683">
    <property type="entry name" value="PX_dom"/>
</dbReference>
<keyword evidence="1" id="KW-0175">Coiled coil</keyword>
<dbReference type="OrthoDB" id="5227681at2759"/>
<feature type="domain" description="PX" evidence="3">
    <location>
        <begin position="1"/>
        <end position="125"/>
    </location>
</feature>
<dbReference type="InterPro" id="IPR036871">
    <property type="entry name" value="PX_dom_sf"/>
</dbReference>
<comment type="caution">
    <text evidence="4">The sequence shown here is derived from an EMBL/GenBank/DDBJ whole genome shotgun (WGS) entry which is preliminary data.</text>
</comment>
<organism evidence="4 5">
    <name type="scientific">Triparma strigata</name>
    <dbReference type="NCBI Taxonomy" id="1606541"/>
    <lineage>
        <taxon>Eukaryota</taxon>
        <taxon>Sar</taxon>
        <taxon>Stramenopiles</taxon>
        <taxon>Ochrophyta</taxon>
        <taxon>Bolidophyceae</taxon>
        <taxon>Parmales</taxon>
        <taxon>Triparmaceae</taxon>
        <taxon>Triparma</taxon>
    </lineage>
</organism>